<dbReference type="Gene3D" id="3.30.43.10">
    <property type="entry name" value="Uridine Diphospho-n-acetylenolpyruvylglucosamine Reductase, domain 2"/>
    <property type="match status" value="1"/>
</dbReference>
<comment type="similarity">
    <text evidence="2">Belongs to the oxygen-dependent FAD-linked oxidoreductase family.</text>
</comment>
<dbReference type="InterPro" id="IPR010031">
    <property type="entry name" value="FAD_lactone_oxidase-like"/>
</dbReference>
<dbReference type="RefSeq" id="WP_185065746.1">
    <property type="nucleotide sequence ID" value="NZ_BAABJP010000068.1"/>
</dbReference>
<dbReference type="InterPro" id="IPR007173">
    <property type="entry name" value="ALO_C"/>
</dbReference>
<dbReference type="PROSITE" id="PS00862">
    <property type="entry name" value="OX2_COVAL_FAD"/>
    <property type="match status" value="1"/>
</dbReference>
<sequence>MTTPEWRNWSGHVRAWPVRVVAPANVDEVAGAVKDAVRDGLRLKAAGSGHSFSEIAAPDGLQLRLDRLARLVRVDTATGLVTAQGGIPLHRLNPLLAGHGLAMENLGDIDRQTITGAISTGTHGTGARFGGIATQVQGLELVLADGSVVSTSAEERPELLEFARVGLGALGVITKVTLRCVPSFALHVIDEPMPLDRVLAELDELVEGNDHFEFFWFPYTDTALTRRFRRLPADTELRPIGRLSHWFDESVVTNVGFGTLNRIGTRFPGFVPRANRIVSGSLSRREYTDLSHRVFASRRDVRFNEGEYAFPRERFVDVVAEVRAMLDRLDLNVAFPFECRFVAADDIPLAPTYRRTSAYLAFHQYHAMPYRPFFDAMEDIFAAVEGRPHWGKMHRLGAEQLRTRYPRFDEFVALRDRLDPTGVFTNPYLDKVLGPPPACPHRA</sequence>
<dbReference type="Gene3D" id="3.30.465.10">
    <property type="match status" value="1"/>
</dbReference>
<dbReference type="PANTHER" id="PTHR43762">
    <property type="entry name" value="L-GULONOLACTONE OXIDASE"/>
    <property type="match status" value="1"/>
</dbReference>
<comment type="caution">
    <text evidence="6">The sequence shown here is derived from an EMBL/GenBank/DDBJ whole genome shotgun (WGS) entry which is preliminary data.</text>
</comment>
<dbReference type="SUPFAM" id="SSF56176">
    <property type="entry name" value="FAD-binding/transporter-associated domain-like"/>
    <property type="match status" value="1"/>
</dbReference>
<evidence type="ECO:0000256" key="4">
    <source>
        <dbReference type="ARBA" id="ARBA00023002"/>
    </source>
</evidence>
<name>A0ABP9RFN4_9PSEU</name>
<dbReference type="Proteomes" id="UP001428817">
    <property type="component" value="Unassembled WGS sequence"/>
</dbReference>
<accession>A0ABP9RFN4</accession>
<evidence type="ECO:0000313" key="7">
    <source>
        <dbReference type="Proteomes" id="UP001428817"/>
    </source>
</evidence>
<proteinExistence type="inferred from homology"/>
<organism evidence="6 7">
    <name type="scientific">Pseudonocardia eucalypti</name>
    <dbReference type="NCBI Taxonomy" id="648755"/>
    <lineage>
        <taxon>Bacteria</taxon>
        <taxon>Bacillati</taxon>
        <taxon>Actinomycetota</taxon>
        <taxon>Actinomycetes</taxon>
        <taxon>Pseudonocardiales</taxon>
        <taxon>Pseudonocardiaceae</taxon>
        <taxon>Pseudonocardia</taxon>
    </lineage>
</organism>
<dbReference type="PANTHER" id="PTHR43762:SF1">
    <property type="entry name" value="D-ARABINONO-1,4-LACTONE OXIDASE"/>
    <property type="match status" value="1"/>
</dbReference>
<dbReference type="EMBL" id="BAABJP010000068">
    <property type="protein sequence ID" value="GAA5176305.1"/>
    <property type="molecule type" value="Genomic_DNA"/>
</dbReference>
<reference evidence="7" key="1">
    <citation type="journal article" date="2019" name="Int. J. Syst. Evol. Microbiol.">
        <title>The Global Catalogue of Microorganisms (GCM) 10K type strain sequencing project: providing services to taxonomists for standard genome sequencing and annotation.</title>
        <authorList>
            <consortium name="The Broad Institute Genomics Platform"/>
            <consortium name="The Broad Institute Genome Sequencing Center for Infectious Disease"/>
            <person name="Wu L."/>
            <person name="Ma J."/>
        </authorList>
    </citation>
    <scope>NUCLEOTIDE SEQUENCE [LARGE SCALE GENOMIC DNA]</scope>
    <source>
        <strain evidence="7">JCM 18303</strain>
    </source>
</reference>
<evidence type="ECO:0000256" key="1">
    <source>
        <dbReference type="ARBA" id="ARBA00005147"/>
    </source>
</evidence>
<dbReference type="Gene3D" id="1.10.45.10">
    <property type="entry name" value="Vanillyl-alcohol Oxidase, Chain A, domain 4"/>
    <property type="match status" value="1"/>
</dbReference>
<feature type="domain" description="FAD-binding PCMH-type" evidence="5">
    <location>
        <begin position="13"/>
        <end position="183"/>
    </location>
</feature>
<dbReference type="InterPro" id="IPR006093">
    <property type="entry name" value="Oxy_OxRdtase_FAD_BS"/>
</dbReference>
<dbReference type="Pfam" id="PF04030">
    <property type="entry name" value="ALO"/>
    <property type="match status" value="1"/>
</dbReference>
<evidence type="ECO:0000256" key="2">
    <source>
        <dbReference type="ARBA" id="ARBA00005466"/>
    </source>
</evidence>
<dbReference type="InterPro" id="IPR006094">
    <property type="entry name" value="Oxid_FAD_bind_N"/>
</dbReference>
<comment type="pathway">
    <text evidence="1">Cofactor biosynthesis; L-ascorbate biosynthesis.</text>
</comment>
<dbReference type="Pfam" id="PF01565">
    <property type="entry name" value="FAD_binding_4"/>
    <property type="match status" value="1"/>
</dbReference>
<dbReference type="InterPro" id="IPR016167">
    <property type="entry name" value="FAD-bd_PCMH_sub1"/>
</dbReference>
<dbReference type="PROSITE" id="PS51387">
    <property type="entry name" value="FAD_PCMH"/>
    <property type="match status" value="1"/>
</dbReference>
<keyword evidence="4" id="KW-0560">Oxidoreductase</keyword>
<dbReference type="InterPro" id="IPR016171">
    <property type="entry name" value="Vanillyl_alc_oxidase_C-sub2"/>
</dbReference>
<dbReference type="InterPro" id="IPR016169">
    <property type="entry name" value="FAD-bd_PCMH_sub2"/>
</dbReference>
<dbReference type="InterPro" id="IPR016166">
    <property type="entry name" value="FAD-bd_PCMH"/>
</dbReference>
<dbReference type="NCBIfam" id="TIGR01679">
    <property type="entry name" value="bact_FAD_ox"/>
    <property type="match status" value="1"/>
</dbReference>
<dbReference type="PIRSF" id="PIRSF000136">
    <property type="entry name" value="LGO_GLO"/>
    <property type="match status" value="1"/>
</dbReference>
<gene>
    <name evidence="6" type="ORF">GCM10023321_84370</name>
</gene>
<keyword evidence="3" id="KW-0060">Ascorbate biosynthesis</keyword>
<evidence type="ECO:0000256" key="3">
    <source>
        <dbReference type="ARBA" id="ARBA00022644"/>
    </source>
</evidence>
<protein>
    <submittedName>
        <fullName evidence="6">D-arabinono-1,4-lactone oxidase</fullName>
    </submittedName>
</protein>
<keyword evidence="7" id="KW-1185">Reference proteome</keyword>
<dbReference type="Gene3D" id="3.30.70.2520">
    <property type="match status" value="1"/>
</dbReference>
<evidence type="ECO:0000259" key="5">
    <source>
        <dbReference type="PROSITE" id="PS51387"/>
    </source>
</evidence>
<dbReference type="InterPro" id="IPR036318">
    <property type="entry name" value="FAD-bd_PCMH-like_sf"/>
</dbReference>
<evidence type="ECO:0000313" key="6">
    <source>
        <dbReference type="EMBL" id="GAA5176305.1"/>
    </source>
</evidence>